<protein>
    <submittedName>
        <fullName evidence="1">HET-domain-containing protein</fullName>
    </submittedName>
</protein>
<name>A0A8H4JY06_9HYPO</name>
<dbReference type="OrthoDB" id="5017091at2759"/>
<reference evidence="1" key="1">
    <citation type="submission" date="2020-01" db="EMBL/GenBank/DDBJ databases">
        <title>Identification and distribution of gene clusters putatively required for synthesis of sphingolipid metabolism inhibitors in phylogenetically diverse species of the filamentous fungus Fusarium.</title>
        <authorList>
            <person name="Kim H.-S."/>
            <person name="Busman M."/>
            <person name="Brown D.W."/>
            <person name="Divon H."/>
            <person name="Uhlig S."/>
            <person name="Proctor R.H."/>
        </authorList>
    </citation>
    <scope>NUCLEOTIDE SEQUENCE</scope>
    <source>
        <strain evidence="1">NRRL 53441</strain>
    </source>
</reference>
<accession>A0A8H4JY06</accession>
<organism evidence="1 2">
    <name type="scientific">Fusarium austroafricanum</name>
    <dbReference type="NCBI Taxonomy" id="2364996"/>
    <lineage>
        <taxon>Eukaryota</taxon>
        <taxon>Fungi</taxon>
        <taxon>Dikarya</taxon>
        <taxon>Ascomycota</taxon>
        <taxon>Pezizomycotina</taxon>
        <taxon>Sordariomycetes</taxon>
        <taxon>Hypocreomycetidae</taxon>
        <taxon>Hypocreales</taxon>
        <taxon>Nectriaceae</taxon>
        <taxon>Fusarium</taxon>
        <taxon>Fusarium concolor species complex</taxon>
    </lineage>
</organism>
<comment type="caution">
    <text evidence="1">The sequence shown here is derived from an EMBL/GenBank/DDBJ whole genome shotgun (WGS) entry which is preliminary data.</text>
</comment>
<evidence type="ECO:0000313" key="1">
    <source>
        <dbReference type="EMBL" id="KAF4439654.1"/>
    </source>
</evidence>
<dbReference type="InterPro" id="IPR052895">
    <property type="entry name" value="HetReg/Transcr_Mod"/>
</dbReference>
<dbReference type="AlphaFoldDB" id="A0A8H4JY06"/>
<dbReference type="EMBL" id="JAADJG010000681">
    <property type="protein sequence ID" value="KAF4439654.1"/>
    <property type="molecule type" value="Genomic_DNA"/>
</dbReference>
<dbReference type="PANTHER" id="PTHR24148">
    <property type="entry name" value="ANKYRIN REPEAT DOMAIN-CONTAINING PROTEIN 39 HOMOLOG-RELATED"/>
    <property type="match status" value="1"/>
</dbReference>
<proteinExistence type="predicted"/>
<dbReference type="Proteomes" id="UP000605986">
    <property type="component" value="Unassembled WGS sequence"/>
</dbReference>
<gene>
    <name evidence="1" type="ORF">F53441_12528</name>
</gene>
<keyword evidence="2" id="KW-1185">Reference proteome</keyword>
<sequence length="336" mass="37813">MCSDSANHDKKEVVALRAFFSRPWFKRVWVLQEARNGPHPQVICGTENFSWRHIADLTGYGFPSTTLGVEPVVLRMQNAKHYGIGLPVVGDPLTPENLFEMLVRARPCLSTDPRDKAFALLSLFDAVGPSKSTQGFVADYSISTSETFVRLASYLLQSAKVGTQLLSAIEPGSTLDGLPSWVPDWSLRPAEPSLALRDCFETGINSIIHWSASFTCYSPKLLSATTLQVTGMHVDYVTKIIQCYHQQRWVNMVVGDRKQDTCQTAKGLKRNYYELLWPYNWYDKSDRLRQNAQRTGAGLPDDVPLYVGAAVDYWDRSDARKDLRNVQLAFTVLKIV</sequence>
<dbReference type="PANTHER" id="PTHR24148:SF73">
    <property type="entry name" value="HET DOMAIN PROTEIN (AFU_ORTHOLOGUE AFUA_8G01020)"/>
    <property type="match status" value="1"/>
</dbReference>
<evidence type="ECO:0000313" key="2">
    <source>
        <dbReference type="Proteomes" id="UP000605986"/>
    </source>
</evidence>